<evidence type="ECO:0000256" key="1">
    <source>
        <dbReference type="SAM" id="MobiDB-lite"/>
    </source>
</evidence>
<gene>
    <name evidence="3" type="ORF">URODEC1_LOCUS90369</name>
</gene>
<feature type="region of interest" description="Disordered" evidence="1">
    <location>
        <begin position="1"/>
        <end position="27"/>
    </location>
</feature>
<name>A0ABC9DZN6_9POAL</name>
<keyword evidence="4" id="KW-1185">Reference proteome</keyword>
<dbReference type="AlphaFoldDB" id="A0ABC9DZN6"/>
<dbReference type="InterPro" id="IPR011676">
    <property type="entry name" value="DUF1618"/>
</dbReference>
<proteinExistence type="predicted"/>
<organism evidence="3 4">
    <name type="scientific">Urochloa decumbens</name>
    <dbReference type="NCBI Taxonomy" id="240449"/>
    <lineage>
        <taxon>Eukaryota</taxon>
        <taxon>Viridiplantae</taxon>
        <taxon>Streptophyta</taxon>
        <taxon>Embryophyta</taxon>
        <taxon>Tracheophyta</taxon>
        <taxon>Spermatophyta</taxon>
        <taxon>Magnoliopsida</taxon>
        <taxon>Liliopsida</taxon>
        <taxon>Poales</taxon>
        <taxon>Poaceae</taxon>
        <taxon>PACMAD clade</taxon>
        <taxon>Panicoideae</taxon>
        <taxon>Panicodae</taxon>
        <taxon>Paniceae</taxon>
        <taxon>Melinidinae</taxon>
        <taxon>Urochloa</taxon>
    </lineage>
</organism>
<feature type="domain" description="DUF1618" evidence="2">
    <location>
        <begin position="243"/>
        <end position="395"/>
    </location>
</feature>
<evidence type="ECO:0000313" key="3">
    <source>
        <dbReference type="EMBL" id="CAL5048298.1"/>
    </source>
</evidence>
<evidence type="ECO:0000259" key="2">
    <source>
        <dbReference type="Pfam" id="PF07762"/>
    </source>
</evidence>
<accession>A0ABC9DZN6</accession>
<dbReference type="PANTHER" id="PTHR33086:SF87">
    <property type="entry name" value="OS03G0384400 PROTEIN"/>
    <property type="match status" value="1"/>
</dbReference>
<evidence type="ECO:0000313" key="4">
    <source>
        <dbReference type="Proteomes" id="UP001497457"/>
    </source>
</evidence>
<dbReference type="PANTHER" id="PTHR33086">
    <property type="entry name" value="OS05G0468200 PROTEIN-RELATED"/>
    <property type="match status" value="1"/>
</dbReference>
<protein>
    <recommendedName>
        <fullName evidence="2">DUF1618 domain-containing protein</fullName>
    </recommendedName>
</protein>
<reference evidence="3" key="1">
    <citation type="submission" date="2024-10" db="EMBL/GenBank/DDBJ databases">
        <authorList>
            <person name="Ryan C."/>
        </authorList>
    </citation>
    <scope>NUCLEOTIDE SEQUENCE [LARGE SCALE GENOMIC DNA]</scope>
</reference>
<dbReference type="Pfam" id="PF07762">
    <property type="entry name" value="DUF1618"/>
    <property type="match status" value="1"/>
</dbReference>
<dbReference type="Proteomes" id="UP001497457">
    <property type="component" value="Chromosome 35b"/>
</dbReference>
<dbReference type="EMBL" id="OZ075145">
    <property type="protein sequence ID" value="CAL5048298.1"/>
    <property type="molecule type" value="Genomic_DNA"/>
</dbReference>
<sequence>MSLERRHHVDDDDDGDEIEKRKAKKVRKTPADFLLLDRLGHQNQSDDDGDSTWTAPSVTSRGVRFQLSLRPEEPPAVSRLLFKAVIPSDILTSYSNLSNAAADAYFLIRPSSTQFDLVVVSSDDKAVLLQASCGGGRDYFVMDHHLDSHHSPPALSARLQEMPPCTRISIRLGLMRRAAADDSYVVAGLETGDKGWWHVSFLSTSANVWRRKPVRLAAPELRDWHHLDWDEVDLVACGGRFYWLDLRRGLLSCSCDSLLAAEDDDDEPLGLQFTLLPNVTMKQAREARICNYPLTRDQCVGVSGGHLRYVEVSAHRHRPSSSYSPVAPPALCDDCRGGSVTSWVLVDGRSAGAWAKEHTLKFADVWREDSYRSTGLPMEAPEFPLVHPLDPNILYFSIREGKDVSGREFCVHLGTKQVKSCSSSYKGLNVDVALEPVFAASLKTTRAVAASTTDGGFVPRL</sequence>